<feature type="domain" description="VTT" evidence="7">
    <location>
        <begin position="52"/>
        <end position="172"/>
    </location>
</feature>
<organism evidence="8 9">
    <name type="scientific">Orchesella cincta</name>
    <name type="common">Springtail</name>
    <name type="synonym">Podura cincta</name>
    <dbReference type="NCBI Taxonomy" id="48709"/>
    <lineage>
        <taxon>Eukaryota</taxon>
        <taxon>Metazoa</taxon>
        <taxon>Ecdysozoa</taxon>
        <taxon>Arthropoda</taxon>
        <taxon>Hexapoda</taxon>
        <taxon>Collembola</taxon>
        <taxon>Entomobryomorpha</taxon>
        <taxon>Entomobryoidea</taxon>
        <taxon>Orchesellidae</taxon>
        <taxon>Orchesellinae</taxon>
        <taxon>Orchesella</taxon>
    </lineage>
</organism>
<gene>
    <name evidence="8" type="ORF">Ocin01_03113</name>
</gene>
<keyword evidence="2 6" id="KW-0812">Transmembrane</keyword>
<protein>
    <submittedName>
        <fullName evidence="8">Transmembrane protein</fullName>
    </submittedName>
</protein>
<feature type="transmembrane region" description="Helical" evidence="6">
    <location>
        <begin position="33"/>
        <end position="64"/>
    </location>
</feature>
<evidence type="ECO:0000256" key="3">
    <source>
        <dbReference type="ARBA" id="ARBA00022989"/>
    </source>
</evidence>
<evidence type="ECO:0000256" key="6">
    <source>
        <dbReference type="SAM" id="Phobius"/>
    </source>
</evidence>
<evidence type="ECO:0000256" key="5">
    <source>
        <dbReference type="ARBA" id="ARBA00025797"/>
    </source>
</evidence>
<dbReference type="InterPro" id="IPR032816">
    <property type="entry name" value="VTT_dom"/>
</dbReference>
<evidence type="ECO:0000256" key="2">
    <source>
        <dbReference type="ARBA" id="ARBA00022692"/>
    </source>
</evidence>
<dbReference type="AlphaFoldDB" id="A0A1D2NEE0"/>
<accession>A0A1D2NEE0</accession>
<evidence type="ECO:0000313" key="9">
    <source>
        <dbReference type="Proteomes" id="UP000094527"/>
    </source>
</evidence>
<name>A0A1D2NEE0_ORCCI</name>
<dbReference type="Pfam" id="PF09335">
    <property type="entry name" value="VTT_dom"/>
    <property type="match status" value="1"/>
</dbReference>
<evidence type="ECO:0000256" key="1">
    <source>
        <dbReference type="ARBA" id="ARBA00004141"/>
    </source>
</evidence>
<keyword evidence="9" id="KW-1185">Reference proteome</keyword>
<reference evidence="8 9" key="1">
    <citation type="journal article" date="2016" name="Genome Biol. Evol.">
        <title>Gene Family Evolution Reflects Adaptation to Soil Environmental Stressors in the Genome of the Collembolan Orchesella cincta.</title>
        <authorList>
            <person name="Faddeeva-Vakhrusheva A."/>
            <person name="Derks M.F."/>
            <person name="Anvar S.Y."/>
            <person name="Agamennone V."/>
            <person name="Suring W."/>
            <person name="Smit S."/>
            <person name="van Straalen N.M."/>
            <person name="Roelofs D."/>
        </authorList>
    </citation>
    <scope>NUCLEOTIDE SEQUENCE [LARGE SCALE GENOMIC DNA]</scope>
    <source>
        <tissue evidence="8">Mixed pool</tissue>
    </source>
</reference>
<dbReference type="PANTHER" id="PTHR43220">
    <property type="match status" value="1"/>
</dbReference>
<evidence type="ECO:0000256" key="4">
    <source>
        <dbReference type="ARBA" id="ARBA00023136"/>
    </source>
</evidence>
<evidence type="ECO:0000313" key="8">
    <source>
        <dbReference type="EMBL" id="ODN03597.1"/>
    </source>
</evidence>
<sequence>MRKEERQHVKIPFNINEAKALATVLNHYKENHYWIVLMGLTLLYVFLQTFMIPGAILLTLIYGFLFPAWVALPVVCLACATGASGCYMLSLLVGRRIIRANFPERIQQWTEKVEEQRDNLLNFIIFLRITPILPNWFINIASPIIGVPLSIFWLGTFIGVAPPSLLVIQAGSTLNAMTSSSASSSYTSLIILAIIALVSLIPVFYRSRH</sequence>
<feature type="transmembrane region" description="Helical" evidence="6">
    <location>
        <begin position="70"/>
        <end position="98"/>
    </location>
</feature>
<comment type="similarity">
    <text evidence="5">Belongs to the TMEM41 family.</text>
</comment>
<comment type="caution">
    <text evidence="8">The sequence shown here is derived from an EMBL/GenBank/DDBJ whole genome shotgun (WGS) entry which is preliminary data.</text>
</comment>
<dbReference type="Proteomes" id="UP000094527">
    <property type="component" value="Unassembled WGS sequence"/>
</dbReference>
<proteinExistence type="inferred from homology"/>
<dbReference type="STRING" id="48709.A0A1D2NEE0"/>
<comment type="subcellular location">
    <subcellularLocation>
        <location evidence="1">Membrane</location>
        <topology evidence="1">Multi-pass membrane protein</topology>
    </subcellularLocation>
</comment>
<feature type="transmembrane region" description="Helical" evidence="6">
    <location>
        <begin position="186"/>
        <end position="205"/>
    </location>
</feature>
<evidence type="ECO:0000259" key="7">
    <source>
        <dbReference type="Pfam" id="PF09335"/>
    </source>
</evidence>
<keyword evidence="3 6" id="KW-1133">Transmembrane helix</keyword>
<dbReference type="GO" id="GO:0000045">
    <property type="term" value="P:autophagosome assembly"/>
    <property type="evidence" value="ECO:0007669"/>
    <property type="project" value="TreeGrafter"/>
</dbReference>
<dbReference type="GO" id="GO:0005789">
    <property type="term" value="C:endoplasmic reticulum membrane"/>
    <property type="evidence" value="ECO:0007669"/>
    <property type="project" value="TreeGrafter"/>
</dbReference>
<dbReference type="InterPro" id="IPR045014">
    <property type="entry name" value="TM41A/B"/>
</dbReference>
<keyword evidence="4 6" id="KW-0472">Membrane</keyword>
<dbReference type="OrthoDB" id="3364966at2759"/>
<dbReference type="EMBL" id="LJIJ01000068">
    <property type="protein sequence ID" value="ODN03597.1"/>
    <property type="molecule type" value="Genomic_DNA"/>
</dbReference>
<dbReference type="PANTHER" id="PTHR43220:SF18">
    <property type="entry name" value="TRANSMEMBRANE PROTEIN 41B"/>
    <property type="match status" value="1"/>
</dbReference>